<sequence>MILAATLSALAGLLFLLYVVAVVAGVAYGTIRGGTRRGVER</sequence>
<gene>
    <name evidence="1" type="ORF">GCM10025883_07420</name>
</gene>
<evidence type="ECO:0000313" key="1">
    <source>
        <dbReference type="EMBL" id="GMA38697.1"/>
    </source>
</evidence>
<dbReference type="Proteomes" id="UP001157126">
    <property type="component" value="Unassembled WGS sequence"/>
</dbReference>
<accession>A0ABQ6IL90</accession>
<dbReference type="RefSeq" id="WP_284302754.1">
    <property type="nucleotide sequence ID" value="NZ_BSUO01000001.1"/>
</dbReference>
<proteinExistence type="predicted"/>
<name>A0ABQ6IL90_9MICO</name>
<organism evidence="1 2">
    <name type="scientific">Mobilicoccus caccae</name>
    <dbReference type="NCBI Taxonomy" id="1859295"/>
    <lineage>
        <taxon>Bacteria</taxon>
        <taxon>Bacillati</taxon>
        <taxon>Actinomycetota</taxon>
        <taxon>Actinomycetes</taxon>
        <taxon>Micrococcales</taxon>
        <taxon>Dermatophilaceae</taxon>
        <taxon>Mobilicoccus</taxon>
    </lineage>
</organism>
<evidence type="ECO:0000313" key="2">
    <source>
        <dbReference type="Proteomes" id="UP001157126"/>
    </source>
</evidence>
<reference evidence="2" key="1">
    <citation type="journal article" date="2019" name="Int. J. Syst. Evol. Microbiol.">
        <title>The Global Catalogue of Microorganisms (GCM) 10K type strain sequencing project: providing services to taxonomists for standard genome sequencing and annotation.</title>
        <authorList>
            <consortium name="The Broad Institute Genomics Platform"/>
            <consortium name="The Broad Institute Genome Sequencing Center for Infectious Disease"/>
            <person name="Wu L."/>
            <person name="Ma J."/>
        </authorList>
    </citation>
    <scope>NUCLEOTIDE SEQUENCE [LARGE SCALE GENOMIC DNA]</scope>
    <source>
        <strain evidence="2">NBRC 113072</strain>
    </source>
</reference>
<dbReference type="EMBL" id="BSUO01000001">
    <property type="protein sequence ID" value="GMA38697.1"/>
    <property type="molecule type" value="Genomic_DNA"/>
</dbReference>
<keyword evidence="2" id="KW-1185">Reference proteome</keyword>
<comment type="caution">
    <text evidence="1">The sequence shown here is derived from an EMBL/GenBank/DDBJ whole genome shotgun (WGS) entry which is preliminary data.</text>
</comment>
<protein>
    <submittedName>
        <fullName evidence="1">Uncharacterized protein</fullName>
    </submittedName>
</protein>